<protein>
    <recommendedName>
        <fullName evidence="1">ADP-ribosyl cyclase/cyclic ADP-ribose hydrolase</fullName>
        <ecNumber evidence="1">3.2.2.6</ecNumber>
    </recommendedName>
</protein>
<evidence type="ECO:0000259" key="8">
    <source>
        <dbReference type="PROSITE" id="PS50104"/>
    </source>
</evidence>
<dbReference type="PANTHER" id="PTHR11017">
    <property type="entry name" value="LEUCINE-RICH REPEAT-CONTAINING PROTEIN"/>
    <property type="match status" value="1"/>
</dbReference>
<organism evidence="9 10">
    <name type="scientific">Gossypium mustelinum</name>
    <name type="common">Cotton</name>
    <name type="synonym">Gossypium caicoense</name>
    <dbReference type="NCBI Taxonomy" id="34275"/>
    <lineage>
        <taxon>Eukaryota</taxon>
        <taxon>Viridiplantae</taxon>
        <taxon>Streptophyta</taxon>
        <taxon>Embryophyta</taxon>
        <taxon>Tracheophyta</taxon>
        <taxon>Spermatophyta</taxon>
        <taxon>Magnoliopsida</taxon>
        <taxon>eudicotyledons</taxon>
        <taxon>Gunneridae</taxon>
        <taxon>Pentapetalae</taxon>
        <taxon>rosids</taxon>
        <taxon>malvids</taxon>
        <taxon>Malvales</taxon>
        <taxon>Malvaceae</taxon>
        <taxon>Malvoideae</taxon>
        <taxon>Gossypium</taxon>
    </lineage>
</organism>
<dbReference type="SUPFAM" id="SSF52058">
    <property type="entry name" value="L domain-like"/>
    <property type="match status" value="1"/>
</dbReference>
<dbReference type="InterPro" id="IPR001611">
    <property type="entry name" value="Leu-rich_rpt"/>
</dbReference>
<dbReference type="Gene3D" id="1.10.8.430">
    <property type="entry name" value="Helical domain of apoptotic protease-activating factors"/>
    <property type="match status" value="1"/>
</dbReference>
<feature type="domain" description="TIR" evidence="8">
    <location>
        <begin position="14"/>
        <end position="180"/>
    </location>
</feature>
<evidence type="ECO:0000256" key="2">
    <source>
        <dbReference type="ARBA" id="ARBA00022614"/>
    </source>
</evidence>
<dbReference type="InterPro" id="IPR042197">
    <property type="entry name" value="Apaf_helical"/>
</dbReference>
<dbReference type="FunFam" id="3.40.50.10140:FF:000007">
    <property type="entry name" value="Disease resistance protein (TIR-NBS-LRR class)"/>
    <property type="match status" value="1"/>
</dbReference>
<comment type="catalytic activity">
    <reaction evidence="7">
        <text>NAD(+) + H2O = ADP-D-ribose + nicotinamide + H(+)</text>
        <dbReference type="Rhea" id="RHEA:16301"/>
        <dbReference type="ChEBI" id="CHEBI:15377"/>
        <dbReference type="ChEBI" id="CHEBI:15378"/>
        <dbReference type="ChEBI" id="CHEBI:17154"/>
        <dbReference type="ChEBI" id="CHEBI:57540"/>
        <dbReference type="ChEBI" id="CHEBI:57967"/>
        <dbReference type="EC" id="3.2.2.6"/>
    </reaction>
    <physiologicalReaction direction="left-to-right" evidence="7">
        <dbReference type="Rhea" id="RHEA:16302"/>
    </physiologicalReaction>
</comment>
<dbReference type="Pfam" id="PF23598">
    <property type="entry name" value="LRR_14"/>
    <property type="match status" value="1"/>
</dbReference>
<dbReference type="SMART" id="SM00255">
    <property type="entry name" value="TIR"/>
    <property type="match status" value="1"/>
</dbReference>
<evidence type="ECO:0000256" key="3">
    <source>
        <dbReference type="ARBA" id="ARBA00022737"/>
    </source>
</evidence>
<keyword evidence="4" id="KW-0378">Hydrolase</keyword>
<evidence type="ECO:0000313" key="9">
    <source>
        <dbReference type="EMBL" id="TYJ12225.1"/>
    </source>
</evidence>
<dbReference type="EMBL" id="CM017646">
    <property type="protein sequence ID" value="TYJ12228.1"/>
    <property type="molecule type" value="Genomic_DNA"/>
</dbReference>
<dbReference type="Gene3D" id="3.80.10.10">
    <property type="entry name" value="Ribonuclease Inhibitor"/>
    <property type="match status" value="3"/>
</dbReference>
<dbReference type="InterPro" id="IPR000157">
    <property type="entry name" value="TIR_dom"/>
</dbReference>
<dbReference type="InterPro" id="IPR003591">
    <property type="entry name" value="Leu-rich_rpt_typical-subtyp"/>
</dbReference>
<keyword evidence="3" id="KW-0677">Repeat</keyword>
<dbReference type="InterPro" id="IPR027417">
    <property type="entry name" value="P-loop_NTPase"/>
</dbReference>
<dbReference type="Pfam" id="PF01582">
    <property type="entry name" value="TIR"/>
    <property type="match status" value="1"/>
</dbReference>
<evidence type="ECO:0000256" key="6">
    <source>
        <dbReference type="ARBA" id="ARBA00023027"/>
    </source>
</evidence>
<dbReference type="GO" id="GO:0043531">
    <property type="term" value="F:ADP binding"/>
    <property type="evidence" value="ECO:0007669"/>
    <property type="project" value="InterPro"/>
</dbReference>
<evidence type="ECO:0000313" key="10">
    <source>
        <dbReference type="Proteomes" id="UP000323597"/>
    </source>
</evidence>
<accession>A0A5D2XE02</accession>
<proteinExistence type="predicted"/>
<name>A0A5D2XE02_GOSMU</name>
<dbReference type="InterPro" id="IPR032675">
    <property type="entry name" value="LRR_dom_sf"/>
</dbReference>
<dbReference type="GO" id="GO:0007165">
    <property type="term" value="P:signal transduction"/>
    <property type="evidence" value="ECO:0007669"/>
    <property type="project" value="InterPro"/>
</dbReference>
<dbReference type="SUPFAM" id="SSF52540">
    <property type="entry name" value="P-loop containing nucleoside triphosphate hydrolases"/>
    <property type="match status" value="1"/>
</dbReference>
<dbReference type="EC" id="3.2.2.6" evidence="1"/>
<keyword evidence="10" id="KW-1185">Reference proteome</keyword>
<dbReference type="InterPro" id="IPR045344">
    <property type="entry name" value="C-JID"/>
</dbReference>
<dbReference type="InterPro" id="IPR055414">
    <property type="entry name" value="LRR_R13L4/SHOC2-like"/>
</dbReference>
<dbReference type="PRINTS" id="PR00364">
    <property type="entry name" value="DISEASERSIST"/>
</dbReference>
<dbReference type="InterPro" id="IPR035897">
    <property type="entry name" value="Toll_tir_struct_dom_sf"/>
</dbReference>
<dbReference type="PANTHER" id="PTHR11017:SF559">
    <property type="entry name" value="DISEASE RESISTANCE PROTEIN CHL1"/>
    <property type="match status" value="1"/>
</dbReference>
<dbReference type="PROSITE" id="PS51450">
    <property type="entry name" value="LRR"/>
    <property type="match status" value="1"/>
</dbReference>
<dbReference type="EMBL" id="CM017646">
    <property type="protein sequence ID" value="TYJ12225.1"/>
    <property type="molecule type" value="Genomic_DNA"/>
</dbReference>
<dbReference type="GO" id="GO:0051707">
    <property type="term" value="P:response to other organism"/>
    <property type="evidence" value="ECO:0007669"/>
    <property type="project" value="UniProtKB-ARBA"/>
</dbReference>
<dbReference type="InterPro" id="IPR002182">
    <property type="entry name" value="NB-ARC"/>
</dbReference>
<dbReference type="Pfam" id="PF00931">
    <property type="entry name" value="NB-ARC"/>
    <property type="match status" value="1"/>
</dbReference>
<reference evidence="9 10" key="1">
    <citation type="submission" date="2019-07" db="EMBL/GenBank/DDBJ databases">
        <title>WGS assembly of Gossypium mustelinum.</title>
        <authorList>
            <person name="Chen Z.J."/>
            <person name="Sreedasyam A."/>
            <person name="Ando A."/>
            <person name="Song Q."/>
            <person name="De L."/>
            <person name="Hulse-Kemp A."/>
            <person name="Ding M."/>
            <person name="Ye W."/>
            <person name="Kirkbride R."/>
            <person name="Jenkins J."/>
            <person name="Plott C."/>
            <person name="Lovell J."/>
            <person name="Lin Y.-M."/>
            <person name="Vaughn R."/>
            <person name="Liu B."/>
            <person name="Li W."/>
            <person name="Simpson S."/>
            <person name="Scheffler B."/>
            <person name="Saski C."/>
            <person name="Grover C."/>
            <person name="Hu G."/>
            <person name="Conover J."/>
            <person name="Carlson J."/>
            <person name="Shu S."/>
            <person name="Boston L."/>
            <person name="Williams M."/>
            <person name="Peterson D."/>
            <person name="Mcgee K."/>
            <person name="Jones D."/>
            <person name="Wendel J."/>
            <person name="Stelly D."/>
            <person name="Grimwood J."/>
            <person name="Schmutz J."/>
        </authorList>
    </citation>
    <scope>NUCLEOTIDE SEQUENCE [LARGE SCALE GENOMIC DNA]</scope>
    <source>
        <strain evidence="9">1408120.09</strain>
    </source>
</reference>
<dbReference type="SMART" id="SM00369">
    <property type="entry name" value="LRR_TYP"/>
    <property type="match status" value="3"/>
</dbReference>
<keyword evidence="2" id="KW-0433">Leucine-rich repeat</keyword>
<dbReference type="PROSITE" id="PS50104">
    <property type="entry name" value="TIR"/>
    <property type="match status" value="1"/>
</dbReference>
<dbReference type="GO" id="GO:0006952">
    <property type="term" value="P:defense response"/>
    <property type="evidence" value="ECO:0007669"/>
    <property type="project" value="UniProtKB-KW"/>
</dbReference>
<dbReference type="AlphaFoldDB" id="A0A5D2XE02"/>
<dbReference type="InterPro" id="IPR044974">
    <property type="entry name" value="Disease_R_plants"/>
</dbReference>
<gene>
    <name evidence="9" type="ORF">E1A91_A11G335100v1</name>
</gene>
<dbReference type="SUPFAM" id="SSF52200">
    <property type="entry name" value="Toll/Interleukin receptor TIR domain"/>
    <property type="match status" value="1"/>
</dbReference>
<keyword evidence="6" id="KW-0520">NAD</keyword>
<dbReference type="Pfam" id="PF20160">
    <property type="entry name" value="C-JID"/>
    <property type="match status" value="1"/>
</dbReference>
<evidence type="ECO:0000256" key="4">
    <source>
        <dbReference type="ARBA" id="ARBA00022801"/>
    </source>
</evidence>
<dbReference type="Pfam" id="PF23282">
    <property type="entry name" value="WHD_ROQ1"/>
    <property type="match status" value="1"/>
</dbReference>
<keyword evidence="5" id="KW-0611">Plant defense</keyword>
<dbReference type="Gene3D" id="3.40.50.10140">
    <property type="entry name" value="Toll/interleukin-1 receptor homology (TIR) domain"/>
    <property type="match status" value="1"/>
</dbReference>
<evidence type="ECO:0000256" key="1">
    <source>
        <dbReference type="ARBA" id="ARBA00011982"/>
    </source>
</evidence>
<evidence type="ECO:0000256" key="5">
    <source>
        <dbReference type="ARBA" id="ARBA00022821"/>
    </source>
</evidence>
<sequence>MMSIASIPSSISRKKYDVFLSFRGEDTRRNFTDHLYHALRRSGIVTFKDDLKLEAGEEITPGILKAVQQSWCSIIVFSETYAFSSCCLEELAEIVKQHNNDGHKVFPIFYNVDPSDFKKQKGKVDEAFAKHEERYKEDKEKLQRWRDALTEVASIRGWHLNNRHEMEFIGDIVKKISAKLCQTYPVVHDELVGISLHLEELYPKINIGEDDVRIIGICGMGGIGKTTLARVVYTQMSPHFEDECFNFFNVHEGNAIISHKLSHKKVLVILDDVDNLQHLKCLVGRCNWFGLGSRIIVTTRDEHLLRSYGVDGVYKPATLNPDDALRLFNLKAFPSDIVPKDDFIKLSEHVVRYAGGLPLALEVLGSFLYGRDVAQWRSAVERLKGDSNKEILNTLRISFDGLEEREKNIFLDIACFFNGEEKDFVMKVLDGCEFFLDIGIDVLIKKSLIKVHEDKYLWMHNLIQEMGRQIVREKSIDEPGKRCRLWEERDVYHVLTKNTATEVIEGVIIDIKSCIEQLWKGNRPLYKLKMVNLEGSRNLIKTPDFTTATYLEVLILEGCTRLAHVHPSIGVLKSLKLLNLRGCRSLRSLPTKIGMESLETLILSGCSNLVRFPEIDGKMECLKSLNLSGCYKVENLPESLQQLEFLEELDLSETAITKLPSFIFQLKNLKVLSFNGCKVPSKLQRNLSSLFKVIQRGRMSSMALMLPSLSRLRELNLRYSNLREGDIPNDLSCLSSLKKLDLSGNSFSNIPVSLMRLSKLQYLGLSNCNVRNLCEADIPSDISGLSSLILLDLSGNNFIGIPSALTQLSKLKTLRLSNCKELKSVPELLTSIEDVRLDGCASLEVVELASPLDVPNLVGSTFIKAVNCYRLVENINALTLLKKHLKPFANSKKIFDVIMPGSEIPEWFSRQTGGSSIKIPLPLNIQNDSQWIGVAGCCIFVNDNASRDEEFIICRAVIHCRKSGQVDESDWLGWLLGKQNNQPITKDHLFLRYWSRDKLYPFSLEDESETKNLSTIDCSEQECNELELSFTNPIGPGVKVKKCGVRIVYEKDLEEMDQLKEQHSHSSQCSANFEDIHQHSADNDGSIGSTSLVKRKRNIYEEMKEEGLQPKRIKEIFNFLRGRSCKKH</sequence>
<dbReference type="GO" id="GO:0061809">
    <property type="term" value="F:NAD+ nucleosidase activity, cyclic ADP-ribose generating"/>
    <property type="evidence" value="ECO:0007669"/>
    <property type="project" value="UniProtKB-EC"/>
</dbReference>
<dbReference type="InterPro" id="IPR058192">
    <property type="entry name" value="WHD_ROQ1-like"/>
</dbReference>
<dbReference type="Gene3D" id="3.40.50.300">
    <property type="entry name" value="P-loop containing nucleotide triphosphate hydrolases"/>
    <property type="match status" value="2"/>
</dbReference>
<evidence type="ECO:0000256" key="7">
    <source>
        <dbReference type="ARBA" id="ARBA00047304"/>
    </source>
</evidence>
<dbReference type="Proteomes" id="UP000323597">
    <property type="component" value="Chromosome A11"/>
</dbReference>